<evidence type="ECO:0000313" key="2">
    <source>
        <dbReference type="EMBL" id="KZT50976.1"/>
    </source>
</evidence>
<evidence type="ECO:0000313" key="3">
    <source>
        <dbReference type="Proteomes" id="UP000076842"/>
    </source>
</evidence>
<dbReference type="EMBL" id="KV424132">
    <property type="protein sequence ID" value="KZT50976.1"/>
    <property type="molecule type" value="Genomic_DNA"/>
</dbReference>
<protein>
    <recommendedName>
        <fullName evidence="4">Protein kinase domain-containing protein</fullName>
    </recommendedName>
</protein>
<feature type="compositionally biased region" description="Low complexity" evidence="1">
    <location>
        <begin position="470"/>
        <end position="483"/>
    </location>
</feature>
<dbReference type="AlphaFoldDB" id="A0A165CKU3"/>
<dbReference type="Proteomes" id="UP000076842">
    <property type="component" value="Unassembled WGS sequence"/>
</dbReference>
<feature type="compositionally biased region" description="Acidic residues" evidence="1">
    <location>
        <begin position="167"/>
        <end position="180"/>
    </location>
</feature>
<feature type="region of interest" description="Disordered" evidence="1">
    <location>
        <begin position="414"/>
        <end position="511"/>
    </location>
</feature>
<accession>A0A165CKU3</accession>
<feature type="region of interest" description="Disordered" evidence="1">
    <location>
        <begin position="374"/>
        <end position="394"/>
    </location>
</feature>
<proteinExistence type="predicted"/>
<feature type="compositionally biased region" description="Basic and acidic residues" evidence="1">
    <location>
        <begin position="499"/>
        <end position="510"/>
    </location>
</feature>
<reference evidence="2 3" key="1">
    <citation type="journal article" date="2016" name="Mol. Biol. Evol.">
        <title>Comparative Genomics of Early-Diverging Mushroom-Forming Fungi Provides Insights into the Origins of Lignocellulose Decay Capabilities.</title>
        <authorList>
            <person name="Nagy L.G."/>
            <person name="Riley R."/>
            <person name="Tritt A."/>
            <person name="Adam C."/>
            <person name="Daum C."/>
            <person name="Floudas D."/>
            <person name="Sun H."/>
            <person name="Yadav J.S."/>
            <person name="Pangilinan J."/>
            <person name="Larsson K.H."/>
            <person name="Matsuura K."/>
            <person name="Barry K."/>
            <person name="Labutti K."/>
            <person name="Kuo R."/>
            <person name="Ohm R.A."/>
            <person name="Bhattacharya S.S."/>
            <person name="Shirouzu T."/>
            <person name="Yoshinaga Y."/>
            <person name="Martin F.M."/>
            <person name="Grigoriev I.V."/>
            <person name="Hibbett D.S."/>
        </authorList>
    </citation>
    <scope>NUCLEOTIDE SEQUENCE [LARGE SCALE GENOMIC DNA]</scope>
    <source>
        <strain evidence="2 3">HHB12733</strain>
    </source>
</reference>
<organism evidence="2 3">
    <name type="scientific">Calocera cornea HHB12733</name>
    <dbReference type="NCBI Taxonomy" id="1353952"/>
    <lineage>
        <taxon>Eukaryota</taxon>
        <taxon>Fungi</taxon>
        <taxon>Dikarya</taxon>
        <taxon>Basidiomycota</taxon>
        <taxon>Agaricomycotina</taxon>
        <taxon>Dacrymycetes</taxon>
        <taxon>Dacrymycetales</taxon>
        <taxon>Dacrymycetaceae</taxon>
        <taxon>Calocera</taxon>
    </lineage>
</organism>
<feature type="region of interest" description="Disordered" evidence="1">
    <location>
        <begin position="126"/>
        <end position="235"/>
    </location>
</feature>
<feature type="compositionally biased region" description="Pro residues" evidence="1">
    <location>
        <begin position="460"/>
        <end position="469"/>
    </location>
</feature>
<gene>
    <name evidence="2" type="ORF">CALCODRAFT_512966</name>
</gene>
<evidence type="ECO:0008006" key="4">
    <source>
        <dbReference type="Google" id="ProtNLM"/>
    </source>
</evidence>
<dbReference type="InParanoid" id="A0A165CKU3"/>
<keyword evidence="3" id="KW-1185">Reference proteome</keyword>
<feature type="region of interest" description="Disordered" evidence="1">
    <location>
        <begin position="250"/>
        <end position="334"/>
    </location>
</feature>
<sequence>MSDPRPISTPRQWSDSSSGGLSVLSDSTSGPRTPAPNTPLGLPEPYYVQSPENSSGLPITFPKHEHQYFETDSGGLPTHLKASTYQTARVDYRSSPERNAPSAKAASSQRPVYVEQVTPASVASANLSARYRTPPPSIQAARAPSGSRLVVPVNPDFDPDDPRNLEIDDPNASDSTESDQEPVLRTPVPRKQPENRTGSPESTRTRYTGQVRTPAPPSDNTNAAYDRTFGRQTAVETTFDRQAGLLASSPPIVRTIPEGQARVPAPPRDIARAGQGQTHAPAPPPPKVISTNEGHNRAPAPPPEIVQEVPGARTRVPAPPSEIGQAKSYGEARASVVPRATPDGEAIAHHLPGAVNEPYTKQVEQLPHSPEAVKGILQEPVRAPLNPAPDSSSMPKDAHYYALALELEPKPHDFAFPNRAVGKGTAPPPVPPRPTAEQLKRRGLGLRATPAPVTVTLPTSTPPPEPIPAWAPQVTPATPVAASEPPPAPTPPPPPPGRSDSEASIQKKLDTLLQDLSVPIVDAKKKDDNPVNGGAFADVWRGVMKPGDQTVALKILRLHLRGQDSHRLYRVGSDPMPSCDS</sequence>
<evidence type="ECO:0000256" key="1">
    <source>
        <dbReference type="SAM" id="MobiDB-lite"/>
    </source>
</evidence>
<feature type="compositionally biased region" description="Pro residues" evidence="1">
    <location>
        <begin position="484"/>
        <end position="497"/>
    </location>
</feature>
<feature type="compositionally biased region" description="Low complexity" evidence="1">
    <location>
        <begin position="14"/>
        <end position="30"/>
    </location>
</feature>
<feature type="region of interest" description="Disordered" evidence="1">
    <location>
        <begin position="1"/>
        <end position="79"/>
    </location>
</feature>
<feature type="compositionally biased region" description="Low complexity" evidence="1">
    <location>
        <begin position="448"/>
        <end position="459"/>
    </location>
</feature>
<name>A0A165CKU3_9BASI</name>
<feature type="region of interest" description="Disordered" evidence="1">
    <location>
        <begin position="91"/>
        <end position="114"/>
    </location>
</feature>
<feature type="compositionally biased region" description="Polar residues" evidence="1">
    <location>
        <begin position="195"/>
        <end position="211"/>
    </location>
</feature>